<reference evidence="2 3" key="1">
    <citation type="submission" date="2022-03" db="EMBL/GenBank/DDBJ databases">
        <authorList>
            <person name="Koch H."/>
        </authorList>
    </citation>
    <scope>NUCLEOTIDE SEQUENCE [LARGE SCALE GENOMIC DNA]</scope>
    <source>
        <strain evidence="2 3">G1</strain>
    </source>
</reference>
<dbReference type="SUPFAM" id="SSF54637">
    <property type="entry name" value="Thioesterase/thiol ester dehydrase-isomerase"/>
    <property type="match status" value="1"/>
</dbReference>
<dbReference type="EC" id="4.2.1.-" evidence="2"/>
<evidence type="ECO:0000259" key="1">
    <source>
        <dbReference type="Pfam" id="PF01575"/>
    </source>
</evidence>
<organism evidence="2 3">
    <name type="scientific">Trichlorobacter ammonificans</name>
    <dbReference type="NCBI Taxonomy" id="2916410"/>
    <lineage>
        <taxon>Bacteria</taxon>
        <taxon>Pseudomonadati</taxon>
        <taxon>Thermodesulfobacteriota</taxon>
        <taxon>Desulfuromonadia</taxon>
        <taxon>Geobacterales</taxon>
        <taxon>Geobacteraceae</taxon>
        <taxon>Trichlorobacter</taxon>
    </lineage>
</organism>
<dbReference type="InterPro" id="IPR039375">
    <property type="entry name" value="NodN-like"/>
</dbReference>
<dbReference type="PANTHER" id="PTHR42993">
    <property type="entry name" value="MAOC-LIKE DEHYDRATASE DOMAIN-CONTAINING PROTEIN"/>
    <property type="match status" value="1"/>
</dbReference>
<accession>A0ABM9D630</accession>
<gene>
    <name evidence="2" type="primary">htdZ</name>
    <name evidence="2" type="ORF">GEAMG1_0360</name>
</gene>
<dbReference type="Pfam" id="PF01575">
    <property type="entry name" value="MaoC_dehydratas"/>
    <property type="match status" value="1"/>
</dbReference>
<dbReference type="PANTHER" id="PTHR42993:SF1">
    <property type="entry name" value="MAOC-LIKE DEHYDRATASE DOMAIN-CONTAINING PROTEIN"/>
    <property type="match status" value="1"/>
</dbReference>
<dbReference type="Gene3D" id="3.10.129.10">
    <property type="entry name" value="Hotdog Thioesterase"/>
    <property type="match status" value="1"/>
</dbReference>
<name>A0ABM9D630_9BACT</name>
<keyword evidence="2" id="KW-0456">Lyase</keyword>
<protein>
    <submittedName>
        <fullName evidence="2">3-hydroxyacyl-thioester dehydratase Z</fullName>
        <ecNumber evidence="2">4.2.1.-</ecNumber>
        <ecNumber evidence="2">4.2.1.55</ecNumber>
    </submittedName>
</protein>
<dbReference type="InterPro" id="IPR002539">
    <property type="entry name" value="MaoC-like_dom"/>
</dbReference>
<dbReference type="Proteomes" id="UP001295463">
    <property type="component" value="Chromosome"/>
</dbReference>
<sequence>MDAVSAVLAQYRQQAGQEIGIGEWLVVEQSRIDAFAEATGDRQWIHIDPERAAVESPYGSTVAHGFLTLSLLPLLTQANAPGAFERNYPGMALRVNYGLNKVRFPAPVKPGERIRARTTVLGAEPAGHGVEIRYQLTVEIEGQDKPACVAEQLVRVYPR</sequence>
<dbReference type="RefSeq" id="WP_305731135.1">
    <property type="nucleotide sequence ID" value="NZ_OW150024.1"/>
</dbReference>
<evidence type="ECO:0000313" key="3">
    <source>
        <dbReference type="Proteomes" id="UP001295463"/>
    </source>
</evidence>
<dbReference type="EC" id="4.2.1.55" evidence="2"/>
<dbReference type="CDD" id="cd03450">
    <property type="entry name" value="NodN"/>
    <property type="match status" value="1"/>
</dbReference>
<proteinExistence type="predicted"/>
<feature type="domain" description="MaoC-like" evidence="1">
    <location>
        <begin position="14"/>
        <end position="126"/>
    </location>
</feature>
<dbReference type="EMBL" id="OW150024">
    <property type="protein sequence ID" value="CAH2030182.1"/>
    <property type="molecule type" value="Genomic_DNA"/>
</dbReference>
<dbReference type="InterPro" id="IPR029069">
    <property type="entry name" value="HotDog_dom_sf"/>
</dbReference>
<evidence type="ECO:0000313" key="2">
    <source>
        <dbReference type="EMBL" id="CAH2030182.1"/>
    </source>
</evidence>
<keyword evidence="3" id="KW-1185">Reference proteome</keyword>
<dbReference type="GO" id="GO:0016829">
    <property type="term" value="F:lyase activity"/>
    <property type="evidence" value="ECO:0007669"/>
    <property type="project" value="UniProtKB-KW"/>
</dbReference>